<dbReference type="GO" id="GO:0042742">
    <property type="term" value="P:defense response to bacterium"/>
    <property type="evidence" value="ECO:0007669"/>
    <property type="project" value="InterPro"/>
</dbReference>
<dbReference type="Pfam" id="PF10439">
    <property type="entry name" value="Bacteriocin_IIc"/>
    <property type="match status" value="1"/>
</dbReference>
<dbReference type="InterPro" id="IPR019493">
    <property type="entry name" value="Bacteriocin_IIb_lactacin-rel"/>
</dbReference>
<evidence type="ECO:0008006" key="3">
    <source>
        <dbReference type="Google" id="ProtNLM"/>
    </source>
</evidence>
<dbReference type="EMBL" id="NETH01000068">
    <property type="protein sequence ID" value="RCW16181.1"/>
    <property type="molecule type" value="Genomic_DNA"/>
</dbReference>
<evidence type="ECO:0000313" key="2">
    <source>
        <dbReference type="Proteomes" id="UP000253215"/>
    </source>
</evidence>
<proteinExistence type="predicted"/>
<accession>A0A368UAY7</accession>
<name>A0A368UAY7_9STRE</name>
<evidence type="ECO:0000313" key="1">
    <source>
        <dbReference type="EMBL" id="RCW16181.1"/>
    </source>
</evidence>
<dbReference type="Proteomes" id="UP000253215">
    <property type="component" value="Unassembled WGS sequence"/>
</dbReference>
<gene>
    <name evidence="1" type="ORF">CAC02_10000</name>
</gene>
<reference evidence="1 2" key="1">
    <citation type="journal article" date="2018" name="Sci. Rep.">
        <title>Network-guided genomic and metagenomic analysis of the faecal microbiota of the critically endangered kakapo.</title>
        <authorList>
            <person name="Waite D.W."/>
            <person name="Dsouza M."/>
            <person name="Sekiguchi Y."/>
            <person name="Hugenholtz P."/>
            <person name="Taylor M.W."/>
        </authorList>
    </citation>
    <scope>NUCLEOTIDE SEQUENCE [LARGE SCALE GENOMIC DNA]</scope>
    <source>
        <strain evidence="1 2">BI02</strain>
    </source>
</reference>
<comment type="caution">
    <text evidence="1">The sequence shown here is derived from an EMBL/GenBank/DDBJ whole genome shotgun (WGS) entry which is preliminary data.</text>
</comment>
<organism evidence="1 2">
    <name type="scientific">Streptococcus gallolyticus</name>
    <dbReference type="NCBI Taxonomy" id="315405"/>
    <lineage>
        <taxon>Bacteria</taxon>
        <taxon>Bacillati</taxon>
        <taxon>Bacillota</taxon>
        <taxon>Bacilli</taxon>
        <taxon>Lactobacillales</taxon>
        <taxon>Streptococcaceae</taxon>
        <taxon>Streptococcus</taxon>
    </lineage>
</organism>
<dbReference type="AlphaFoldDB" id="A0A368UAY7"/>
<protein>
    <recommendedName>
        <fullName evidence="3">Bacteriocin class II with double-glycine leader peptide</fullName>
    </recommendedName>
</protein>
<sequence length="82" mass="7886">MNPKTFEQFDVMTDAELSTVEGGGWVKCGLGTVGGSLTGYAAGLGVAAGYVAAVSNPVGWVIGSAIIAGTAGGGLTGAATFC</sequence>